<dbReference type="Pfam" id="PF08126">
    <property type="entry name" value="Propeptide_C25"/>
    <property type="match status" value="1"/>
</dbReference>
<gene>
    <name evidence="6" type="ORF">EIP75_08570</name>
</gene>
<dbReference type="InterPro" id="IPR001769">
    <property type="entry name" value="Gingipain"/>
</dbReference>
<evidence type="ECO:0000256" key="2">
    <source>
        <dbReference type="ARBA" id="ARBA00022837"/>
    </source>
</evidence>
<feature type="chain" id="PRO_5018541799" description="Gingipain domain-containing protein" evidence="3">
    <location>
        <begin position="35"/>
        <end position="888"/>
    </location>
</feature>
<reference evidence="6 7" key="1">
    <citation type="submission" date="2018-12" db="EMBL/GenBank/DDBJ databases">
        <title>The whole draft genome of Aquabacterium sp. SJQ9.</title>
        <authorList>
            <person name="Sun L."/>
            <person name="Gao X."/>
            <person name="Chen W."/>
            <person name="Huang K."/>
        </authorList>
    </citation>
    <scope>NUCLEOTIDE SEQUENCE [LARGE SCALE GENOMIC DNA]</scope>
    <source>
        <strain evidence="6 7">SJQ9</strain>
    </source>
</reference>
<dbReference type="InterPro" id="IPR038490">
    <property type="entry name" value="Gingipain_propep_sf"/>
</dbReference>
<protein>
    <recommendedName>
        <fullName evidence="8">Gingipain domain-containing protein</fullName>
    </recommendedName>
</protein>
<dbReference type="Gene3D" id="2.60.40.3800">
    <property type="match status" value="1"/>
</dbReference>
<dbReference type="SUPFAM" id="SSF103647">
    <property type="entry name" value="TSP type-3 repeat"/>
    <property type="match status" value="1"/>
</dbReference>
<dbReference type="Gene3D" id="4.10.1080.10">
    <property type="entry name" value="TSP type-3 repeat"/>
    <property type="match status" value="1"/>
</dbReference>
<dbReference type="GO" id="GO:0004553">
    <property type="term" value="F:hydrolase activity, hydrolyzing O-glycosyl compounds"/>
    <property type="evidence" value="ECO:0007669"/>
    <property type="project" value="InterPro"/>
</dbReference>
<evidence type="ECO:0000259" key="4">
    <source>
        <dbReference type="Pfam" id="PF01364"/>
    </source>
</evidence>
<keyword evidence="1 3" id="KW-0732">Signal</keyword>
<feature type="domain" description="Gingipain" evidence="4">
    <location>
        <begin position="277"/>
        <end position="695"/>
    </location>
</feature>
<dbReference type="InterPro" id="IPR012600">
    <property type="entry name" value="Propeptide_C25"/>
</dbReference>
<evidence type="ECO:0000256" key="1">
    <source>
        <dbReference type="ARBA" id="ARBA00022729"/>
    </source>
</evidence>
<name>A0A3R8TD69_9BURK</name>
<dbReference type="GO" id="GO:0006508">
    <property type="term" value="P:proteolysis"/>
    <property type="evidence" value="ECO:0007669"/>
    <property type="project" value="InterPro"/>
</dbReference>
<proteinExistence type="predicted"/>
<dbReference type="PANTHER" id="PTHR10199">
    <property type="entry name" value="THROMBOSPONDIN"/>
    <property type="match status" value="1"/>
</dbReference>
<dbReference type="Pfam" id="PF02412">
    <property type="entry name" value="TSP_3"/>
    <property type="match status" value="2"/>
</dbReference>
<dbReference type="GO" id="GO:0007155">
    <property type="term" value="P:cell adhesion"/>
    <property type="evidence" value="ECO:0007669"/>
    <property type="project" value="InterPro"/>
</dbReference>
<sequence length="888" mass="94986">MHQPRPQGHHFTPRALHAACILSLLALSASHAQAQTAPAIRIETVSSDAGATVMRITVPTPELQNVETPQGVFQRFVQRGGANTSISDSREVGFAELPITGFSVALPVDGDGGTVEIQPEGRPTEVKARLYPIQPPDATPLSSKLDQSEFTYDPDVYAKGVKAPGQGLGELPVFRGDASVQGYRLAPYGYAPDRQAITYYPSYLVTIKHPGRCFAYDRLQLKGVIGTTQKAGFDPIDQRIEALPLPALQFAVNKDLVAKLRCAPPIVINPAIFGARYLIVTHPNFLAAANALKAHKQALGISTRVVTTAQITGGGAAASKTQIRNWIANYYNTHLVRPKWVLFVGDSEFVPTHYDQNNLWDNALNAGDMWYGQFLPGATATTIPPFGIGRFPVDTLAQANTIVSKVVAFENSPPANPIFGQDYYSRLTFAAYFQTRQSGSHTPTRDKRWFVETSEIVRNHAVGKGYSVARLYNADSDANPLFYAGGASIPAALKKPTFAWDADSADIVAAVNQGTSILYHRDHGWWTGWGDPAFSTGNLGGISVTNNQFPVVFSINCASGIFDNETVNASYVTPGGGPLINSASTYWAEAFLRKSDGALAVIGDSRQSSTTDNNQLTLGLFDGVFPGLINTFGTGSPVQRLGDLLNYAKSYISEVAAGSQANRHPLNSGGTRPGIVNLRQELNIYNLLGDPTVKLRVSAPWKFGLPWITLKASLATIKVPVEPGCRTCPPPEWITAVAYDPRTGLELGRGIVDNEGNGSIDLGDFKGDNVVVRVASPDGASAQAAVKETDTDGDGVPDSRDNCVGVANKEQQDTDGDGFGNACDADLNNDGFTNALDTAAFRSQLGKRGLPGDLNGDGIVNALDTARFSKLLGKAPGPSAWHLGSTER</sequence>
<dbReference type="InterPro" id="IPR003367">
    <property type="entry name" value="Thrombospondin_3-like_rpt"/>
</dbReference>
<dbReference type="InterPro" id="IPR028974">
    <property type="entry name" value="TSP_type-3_rpt"/>
</dbReference>
<dbReference type="Gene3D" id="3.40.50.1460">
    <property type="match status" value="1"/>
</dbReference>
<accession>A0A3R8TD69</accession>
<keyword evidence="2" id="KW-0106">Calcium</keyword>
<feature type="domain" description="Gingipain propeptide" evidence="5">
    <location>
        <begin position="46"/>
        <end position="208"/>
    </location>
</feature>
<dbReference type="GO" id="GO:0004197">
    <property type="term" value="F:cysteine-type endopeptidase activity"/>
    <property type="evidence" value="ECO:0007669"/>
    <property type="project" value="InterPro"/>
</dbReference>
<organism evidence="6 7">
    <name type="scientific">Aquabacterium soli</name>
    <dbReference type="NCBI Taxonomy" id="2493092"/>
    <lineage>
        <taxon>Bacteria</taxon>
        <taxon>Pseudomonadati</taxon>
        <taxon>Pseudomonadota</taxon>
        <taxon>Betaproteobacteria</taxon>
        <taxon>Burkholderiales</taxon>
        <taxon>Aquabacterium</taxon>
    </lineage>
</organism>
<dbReference type="OrthoDB" id="9153130at2"/>
<dbReference type="SUPFAM" id="SSF52129">
    <property type="entry name" value="Caspase-like"/>
    <property type="match status" value="1"/>
</dbReference>
<evidence type="ECO:0000313" key="6">
    <source>
        <dbReference type="EMBL" id="RRS05008.1"/>
    </source>
</evidence>
<evidence type="ECO:0000313" key="7">
    <source>
        <dbReference type="Proteomes" id="UP000269265"/>
    </source>
</evidence>
<dbReference type="Proteomes" id="UP000269265">
    <property type="component" value="Unassembled WGS sequence"/>
</dbReference>
<keyword evidence="7" id="KW-1185">Reference proteome</keyword>
<dbReference type="InterPro" id="IPR002105">
    <property type="entry name" value="Dockerin_1_rpt"/>
</dbReference>
<dbReference type="Pfam" id="PF01364">
    <property type="entry name" value="Peptidase_C25"/>
    <property type="match status" value="1"/>
</dbReference>
<dbReference type="AlphaFoldDB" id="A0A3R8TD69"/>
<dbReference type="EMBL" id="RSED01000005">
    <property type="protein sequence ID" value="RRS05008.1"/>
    <property type="molecule type" value="Genomic_DNA"/>
</dbReference>
<evidence type="ECO:0000259" key="5">
    <source>
        <dbReference type="Pfam" id="PF08126"/>
    </source>
</evidence>
<dbReference type="GO" id="GO:0000272">
    <property type="term" value="P:polysaccharide catabolic process"/>
    <property type="evidence" value="ECO:0007669"/>
    <property type="project" value="InterPro"/>
</dbReference>
<evidence type="ECO:0008006" key="8">
    <source>
        <dbReference type="Google" id="ProtNLM"/>
    </source>
</evidence>
<dbReference type="GO" id="GO:0005509">
    <property type="term" value="F:calcium ion binding"/>
    <property type="evidence" value="ECO:0007669"/>
    <property type="project" value="InterPro"/>
</dbReference>
<dbReference type="Gene3D" id="3.40.50.10390">
    <property type="entry name" value="Gingipain r, domain 1"/>
    <property type="match status" value="1"/>
</dbReference>
<dbReference type="RefSeq" id="WP_125242826.1">
    <property type="nucleotide sequence ID" value="NZ_RSED01000005.1"/>
</dbReference>
<feature type="signal peptide" evidence="3">
    <location>
        <begin position="1"/>
        <end position="34"/>
    </location>
</feature>
<dbReference type="InterPro" id="IPR029030">
    <property type="entry name" value="Caspase-like_dom_sf"/>
</dbReference>
<evidence type="ECO:0000256" key="3">
    <source>
        <dbReference type="SAM" id="SignalP"/>
    </source>
</evidence>
<dbReference type="InterPro" id="IPR029031">
    <property type="entry name" value="Gingipain_N_sf"/>
</dbReference>
<dbReference type="PROSITE" id="PS00448">
    <property type="entry name" value="CLOS_CELLULOSOME_RPT"/>
    <property type="match status" value="1"/>
</dbReference>
<comment type="caution">
    <text evidence="6">The sequence shown here is derived from an EMBL/GenBank/DDBJ whole genome shotgun (WGS) entry which is preliminary data.</text>
</comment>